<protein>
    <submittedName>
        <fullName evidence="2">NAD(P)H-binding protein</fullName>
    </submittedName>
</protein>
<dbReference type="InterPro" id="IPR051606">
    <property type="entry name" value="Polyketide_Oxido-like"/>
</dbReference>
<gene>
    <name evidence="2" type="ORF">IRJ16_02385</name>
</gene>
<dbReference type="GO" id="GO:0042602">
    <property type="term" value="F:riboflavin reductase (NADPH) activity"/>
    <property type="evidence" value="ECO:0007669"/>
    <property type="project" value="TreeGrafter"/>
</dbReference>
<keyword evidence="3" id="KW-1185">Reference proteome</keyword>
<accession>A0A929KXI0</accession>
<dbReference type="PANTHER" id="PTHR43355">
    <property type="entry name" value="FLAVIN REDUCTASE (NADPH)"/>
    <property type="match status" value="1"/>
</dbReference>
<sequence length="212" mass="23032">MNATSNVALIGGTGRAGKYVLNNLLAKNIPVKLLYRNADTLTISHPLLQVIKGNARDADSILQLLQGCSAVISCLGQPAGEPPITDLTTGHILSAMQGIGIKRYIVLAGLNVDVSNDKKSLLNQRSTQWMEEHYPESCAARRKEYQLLNQSNADWSIVRIPMLIQTDELAEVTVSTTDCPGQQISSSSLAEFMADLLFSSQYIKQAPFIANS</sequence>
<dbReference type="Gene3D" id="3.40.50.720">
    <property type="entry name" value="NAD(P)-binding Rossmann-like Domain"/>
    <property type="match status" value="1"/>
</dbReference>
<proteinExistence type="predicted"/>
<dbReference type="SUPFAM" id="SSF51735">
    <property type="entry name" value="NAD(P)-binding Rossmann-fold domains"/>
    <property type="match status" value="1"/>
</dbReference>
<evidence type="ECO:0000259" key="1">
    <source>
        <dbReference type="Pfam" id="PF13460"/>
    </source>
</evidence>
<organism evidence="2 3">
    <name type="scientific">Mucilaginibacter myungsuensis</name>
    <dbReference type="NCBI Taxonomy" id="649104"/>
    <lineage>
        <taxon>Bacteria</taxon>
        <taxon>Pseudomonadati</taxon>
        <taxon>Bacteroidota</taxon>
        <taxon>Sphingobacteriia</taxon>
        <taxon>Sphingobacteriales</taxon>
        <taxon>Sphingobacteriaceae</taxon>
        <taxon>Mucilaginibacter</taxon>
    </lineage>
</organism>
<dbReference type="Proteomes" id="UP000622475">
    <property type="component" value="Unassembled WGS sequence"/>
</dbReference>
<dbReference type="GO" id="GO:0004074">
    <property type="term" value="F:biliverdin reductase [NAD(P)H] activity"/>
    <property type="evidence" value="ECO:0007669"/>
    <property type="project" value="TreeGrafter"/>
</dbReference>
<feature type="domain" description="NAD(P)-binding" evidence="1">
    <location>
        <begin position="11"/>
        <end position="198"/>
    </location>
</feature>
<name>A0A929KXI0_9SPHI</name>
<dbReference type="InterPro" id="IPR036291">
    <property type="entry name" value="NAD(P)-bd_dom_sf"/>
</dbReference>
<reference evidence="2" key="1">
    <citation type="submission" date="2020-10" db="EMBL/GenBank/DDBJ databases">
        <title>Mucilaginibacter mali sp. nov., isolated from rhizosphere soil of apple orchard.</title>
        <authorList>
            <person name="Lee J.-S."/>
            <person name="Kim H.S."/>
            <person name="Kim J.-S."/>
        </authorList>
    </citation>
    <scope>NUCLEOTIDE SEQUENCE</scope>
    <source>
        <strain evidence="2">KCTC 22746</strain>
    </source>
</reference>
<dbReference type="EMBL" id="JADFFL010000001">
    <property type="protein sequence ID" value="MBE9660719.1"/>
    <property type="molecule type" value="Genomic_DNA"/>
</dbReference>
<dbReference type="PANTHER" id="PTHR43355:SF2">
    <property type="entry name" value="FLAVIN REDUCTASE (NADPH)"/>
    <property type="match status" value="1"/>
</dbReference>
<dbReference type="RefSeq" id="WP_194109912.1">
    <property type="nucleotide sequence ID" value="NZ_JADFFL010000001.1"/>
</dbReference>
<dbReference type="Pfam" id="PF13460">
    <property type="entry name" value="NAD_binding_10"/>
    <property type="match status" value="1"/>
</dbReference>
<dbReference type="AlphaFoldDB" id="A0A929KXI0"/>
<evidence type="ECO:0000313" key="2">
    <source>
        <dbReference type="EMBL" id="MBE9660719.1"/>
    </source>
</evidence>
<evidence type="ECO:0000313" key="3">
    <source>
        <dbReference type="Proteomes" id="UP000622475"/>
    </source>
</evidence>
<dbReference type="InterPro" id="IPR016040">
    <property type="entry name" value="NAD(P)-bd_dom"/>
</dbReference>
<comment type="caution">
    <text evidence="2">The sequence shown here is derived from an EMBL/GenBank/DDBJ whole genome shotgun (WGS) entry which is preliminary data.</text>
</comment>